<organism evidence="1 2">
    <name type="scientific">Pleurodeles waltl</name>
    <name type="common">Iberian ribbed newt</name>
    <dbReference type="NCBI Taxonomy" id="8319"/>
    <lineage>
        <taxon>Eukaryota</taxon>
        <taxon>Metazoa</taxon>
        <taxon>Chordata</taxon>
        <taxon>Craniata</taxon>
        <taxon>Vertebrata</taxon>
        <taxon>Euteleostomi</taxon>
        <taxon>Amphibia</taxon>
        <taxon>Batrachia</taxon>
        <taxon>Caudata</taxon>
        <taxon>Salamandroidea</taxon>
        <taxon>Salamandridae</taxon>
        <taxon>Pleurodelinae</taxon>
        <taxon>Pleurodeles</taxon>
    </lineage>
</organism>
<sequence>MATLLGAELESDIRRRTLPPGCPSEAILLRMPHAAGSAACGTDESHKKPPFKYGRTVKNDYATCSALPIQFPQRLKAQPL</sequence>
<evidence type="ECO:0000313" key="2">
    <source>
        <dbReference type="Proteomes" id="UP001066276"/>
    </source>
</evidence>
<dbReference type="Proteomes" id="UP001066276">
    <property type="component" value="Chromosome 3_1"/>
</dbReference>
<proteinExistence type="predicted"/>
<accession>A0AAV7UKA5</accession>
<name>A0AAV7UKA5_PLEWA</name>
<reference evidence="1" key="1">
    <citation type="journal article" date="2022" name="bioRxiv">
        <title>Sequencing and chromosome-scale assembly of the giantPleurodeles waltlgenome.</title>
        <authorList>
            <person name="Brown T."/>
            <person name="Elewa A."/>
            <person name="Iarovenko S."/>
            <person name="Subramanian E."/>
            <person name="Araus A.J."/>
            <person name="Petzold A."/>
            <person name="Susuki M."/>
            <person name="Suzuki K.-i.T."/>
            <person name="Hayashi T."/>
            <person name="Toyoda A."/>
            <person name="Oliveira C."/>
            <person name="Osipova E."/>
            <person name="Leigh N.D."/>
            <person name="Simon A."/>
            <person name="Yun M.H."/>
        </authorList>
    </citation>
    <scope>NUCLEOTIDE SEQUENCE</scope>
    <source>
        <strain evidence="1">20211129_DDA</strain>
        <tissue evidence="1">Liver</tissue>
    </source>
</reference>
<dbReference type="EMBL" id="JANPWB010000005">
    <property type="protein sequence ID" value="KAJ1188042.1"/>
    <property type="molecule type" value="Genomic_DNA"/>
</dbReference>
<evidence type="ECO:0000313" key="1">
    <source>
        <dbReference type="EMBL" id="KAJ1188042.1"/>
    </source>
</evidence>
<gene>
    <name evidence="1" type="ORF">NDU88_004807</name>
</gene>
<keyword evidence="2" id="KW-1185">Reference proteome</keyword>
<protein>
    <submittedName>
        <fullName evidence="1">Uncharacterized protein</fullName>
    </submittedName>
</protein>
<dbReference type="AlphaFoldDB" id="A0AAV7UKA5"/>
<comment type="caution">
    <text evidence="1">The sequence shown here is derived from an EMBL/GenBank/DDBJ whole genome shotgun (WGS) entry which is preliminary data.</text>
</comment>